<dbReference type="InterPro" id="IPR003599">
    <property type="entry name" value="Ig_sub"/>
</dbReference>
<keyword evidence="2 8" id="KW-0732">Signal</keyword>
<dbReference type="InterPro" id="IPR011162">
    <property type="entry name" value="MHC_I/II-like_Ag-recog"/>
</dbReference>
<dbReference type="InterPro" id="IPR007110">
    <property type="entry name" value="Ig-like_dom"/>
</dbReference>
<dbReference type="GO" id="GO:0009897">
    <property type="term" value="C:external side of plasma membrane"/>
    <property type="evidence" value="ECO:0007669"/>
    <property type="project" value="TreeGrafter"/>
</dbReference>
<keyword evidence="3 7" id="KW-0472">Membrane</keyword>
<evidence type="ECO:0000256" key="2">
    <source>
        <dbReference type="ARBA" id="ARBA00022729"/>
    </source>
</evidence>
<evidence type="ECO:0000256" key="6">
    <source>
        <dbReference type="ARBA" id="ARBA00023319"/>
    </source>
</evidence>
<feature type="domain" description="Ig-like" evidence="9">
    <location>
        <begin position="20"/>
        <end position="130"/>
    </location>
</feature>
<dbReference type="Pfam" id="PF07686">
    <property type="entry name" value="V-set"/>
    <property type="match status" value="2"/>
</dbReference>
<dbReference type="Proteomes" id="UP000289886">
    <property type="component" value="Unassembled WGS sequence"/>
</dbReference>
<evidence type="ECO:0000256" key="5">
    <source>
        <dbReference type="ARBA" id="ARBA00023180"/>
    </source>
</evidence>
<protein>
    <submittedName>
        <fullName evidence="10">Myelin-oligodendrocyte glycoprotein</fullName>
    </submittedName>
</protein>
<keyword evidence="7" id="KW-0812">Transmembrane</keyword>
<dbReference type="GO" id="GO:0050852">
    <property type="term" value="P:T cell receptor signaling pathway"/>
    <property type="evidence" value="ECO:0007669"/>
    <property type="project" value="TreeGrafter"/>
</dbReference>
<name>A0A662YRM9_ACIRT</name>
<evidence type="ECO:0000256" key="4">
    <source>
        <dbReference type="ARBA" id="ARBA00023157"/>
    </source>
</evidence>
<dbReference type="EMBL" id="SCEB01000403">
    <property type="protein sequence ID" value="RXM99370.1"/>
    <property type="molecule type" value="Genomic_DNA"/>
</dbReference>
<evidence type="ECO:0000313" key="11">
    <source>
        <dbReference type="Proteomes" id="UP000289886"/>
    </source>
</evidence>
<dbReference type="InterPro" id="IPR003597">
    <property type="entry name" value="Ig_C1-set"/>
</dbReference>
<accession>A0A662YRM9</accession>
<dbReference type="SMART" id="SM00407">
    <property type="entry name" value="IGc1"/>
    <property type="match status" value="1"/>
</dbReference>
<dbReference type="InterPro" id="IPR003006">
    <property type="entry name" value="Ig/MHC_CS"/>
</dbReference>
<gene>
    <name evidence="10" type="ORF">EOD39_11672</name>
</gene>
<keyword evidence="4" id="KW-1015">Disulfide bond</keyword>
<dbReference type="Pfam" id="PF07654">
    <property type="entry name" value="C1-set"/>
    <property type="match status" value="1"/>
</dbReference>
<keyword evidence="6" id="KW-0393">Immunoglobulin domain</keyword>
<feature type="domain" description="Ig-like" evidence="9">
    <location>
        <begin position="330"/>
        <end position="441"/>
    </location>
</feature>
<feature type="chain" id="PRO_5025056446" evidence="8">
    <location>
        <begin position="18"/>
        <end position="600"/>
    </location>
</feature>
<dbReference type="InterPro" id="IPR013106">
    <property type="entry name" value="Ig_V-set"/>
</dbReference>
<reference evidence="10 11" key="1">
    <citation type="submission" date="2019-01" db="EMBL/GenBank/DDBJ databases">
        <title>Draft Genome and Complete Hox-Cluster Characterization of the Sterlet Sturgeon (Acipenser ruthenus).</title>
        <authorList>
            <person name="Wei Q."/>
        </authorList>
    </citation>
    <scope>NUCLEOTIDE SEQUENCE [LARGE SCALE GENOMIC DNA]</scope>
    <source>
        <strain evidence="10">WHYD16114868_AA</strain>
        <tissue evidence="10">Blood</tissue>
    </source>
</reference>
<dbReference type="PANTHER" id="PTHR24100">
    <property type="entry name" value="BUTYROPHILIN"/>
    <property type="match status" value="1"/>
</dbReference>
<evidence type="ECO:0000256" key="1">
    <source>
        <dbReference type="ARBA" id="ARBA00004370"/>
    </source>
</evidence>
<comment type="caution">
    <text evidence="10">The sequence shown here is derived from an EMBL/GenBank/DDBJ whole genome shotgun (WGS) entry which is preliminary data.</text>
</comment>
<evidence type="ECO:0000256" key="8">
    <source>
        <dbReference type="SAM" id="SignalP"/>
    </source>
</evidence>
<organism evidence="10 11">
    <name type="scientific">Acipenser ruthenus</name>
    <name type="common">Sterlet sturgeon</name>
    <dbReference type="NCBI Taxonomy" id="7906"/>
    <lineage>
        <taxon>Eukaryota</taxon>
        <taxon>Metazoa</taxon>
        <taxon>Chordata</taxon>
        <taxon>Craniata</taxon>
        <taxon>Vertebrata</taxon>
        <taxon>Euteleostomi</taxon>
        <taxon>Actinopterygii</taxon>
        <taxon>Chondrostei</taxon>
        <taxon>Acipenseriformes</taxon>
        <taxon>Acipenseridae</taxon>
        <taxon>Acipenser</taxon>
    </lineage>
</organism>
<dbReference type="AlphaFoldDB" id="A0A662YRM9"/>
<evidence type="ECO:0000256" key="3">
    <source>
        <dbReference type="ARBA" id="ARBA00023136"/>
    </source>
</evidence>
<evidence type="ECO:0000256" key="7">
    <source>
        <dbReference type="SAM" id="Phobius"/>
    </source>
</evidence>
<dbReference type="InterPro" id="IPR013783">
    <property type="entry name" value="Ig-like_fold"/>
</dbReference>
<dbReference type="SUPFAM" id="SSF54452">
    <property type="entry name" value="MHC antigen-recognition domain"/>
    <property type="match status" value="1"/>
</dbReference>
<dbReference type="GO" id="GO:0005102">
    <property type="term" value="F:signaling receptor binding"/>
    <property type="evidence" value="ECO:0007669"/>
    <property type="project" value="TreeGrafter"/>
</dbReference>
<dbReference type="SMART" id="SM00406">
    <property type="entry name" value="IGv"/>
    <property type="match status" value="2"/>
</dbReference>
<evidence type="ECO:0000259" key="9">
    <source>
        <dbReference type="PROSITE" id="PS50835"/>
    </source>
</evidence>
<dbReference type="SUPFAM" id="SSF48726">
    <property type="entry name" value="Immunoglobulin"/>
    <property type="match status" value="4"/>
</dbReference>
<sequence>MNSLALLSLYWVTSAAGGTPRVEFQREVVGYVGQNVTLRCSLVDGGQNTQVVQVSWVRSPEQKLVVFNPSFGTSYPSGDWAGRLSVSNDSARLKETSLTVTACHSQDQGQYSCDFTIFPSGMHRGQITLTIAELVEIPVLEPVLLSCLQSPWSPSPNSSSTVQWFRWSQAGGGWSLVLTVQFEGRTARCSGELSACSTDLYWTPSLSQAGRYRCHWTNGTGHFNRTLLLRASSTGPLLSGLRSHTITALVLTGLGVSVTLLILVLQYWRMARRKGKLSGAVELTQPPDSDLHSRPQSPVSCGKMQKCFLVIEGLVVLSVLQVCAINADSPCVEGAASTLTASVGGDVVLPCQLIPSASAVGMKVLWTRKGFSSPVHFYTEESDETHSQHEDYRGRTHLFKEELNKGNVSLKLSKIRVSDEASYECLVTSTLSHSDASVELKVMGTHKLVIYVTFAPSNPILPEYTSIGMLDDLQVFRYESNSVRPEVSIKARSGKQLTLRCVVTGFYPQDISVDWLQDGEIISTNVTTTGLLPNHDMTYQVQNAIEIEDKLNHRYSCRVQHSSLPEILFLPWGRGNMVLHCKTLLVTVKAHLPCWWYLLY</sequence>
<dbReference type="GO" id="GO:0050863">
    <property type="term" value="P:regulation of T cell activation"/>
    <property type="evidence" value="ECO:0007669"/>
    <property type="project" value="UniProtKB-ARBA"/>
</dbReference>
<feature type="signal peptide" evidence="8">
    <location>
        <begin position="1"/>
        <end position="17"/>
    </location>
</feature>
<keyword evidence="7" id="KW-1133">Transmembrane helix</keyword>
<proteinExistence type="predicted"/>
<keyword evidence="5" id="KW-0325">Glycoprotein</keyword>
<dbReference type="Gene3D" id="2.60.40.10">
    <property type="entry name" value="Immunoglobulins"/>
    <property type="match status" value="3"/>
</dbReference>
<dbReference type="PROSITE" id="PS00290">
    <property type="entry name" value="IG_MHC"/>
    <property type="match status" value="1"/>
</dbReference>
<comment type="subcellular location">
    <subcellularLocation>
        <location evidence="1">Membrane</location>
    </subcellularLocation>
</comment>
<feature type="transmembrane region" description="Helical" evidence="7">
    <location>
        <begin position="246"/>
        <end position="268"/>
    </location>
</feature>
<dbReference type="InterPro" id="IPR050504">
    <property type="entry name" value="IgSF_BTN/MOG"/>
</dbReference>
<dbReference type="SMART" id="SM00409">
    <property type="entry name" value="IG"/>
    <property type="match status" value="3"/>
</dbReference>
<dbReference type="InterPro" id="IPR036179">
    <property type="entry name" value="Ig-like_dom_sf"/>
</dbReference>
<evidence type="ECO:0000313" key="10">
    <source>
        <dbReference type="EMBL" id="RXM99370.1"/>
    </source>
</evidence>
<dbReference type="GO" id="GO:0001817">
    <property type="term" value="P:regulation of cytokine production"/>
    <property type="evidence" value="ECO:0007669"/>
    <property type="project" value="TreeGrafter"/>
</dbReference>
<dbReference type="PROSITE" id="PS50835">
    <property type="entry name" value="IG_LIKE"/>
    <property type="match status" value="3"/>
</dbReference>
<keyword evidence="11" id="KW-1185">Reference proteome</keyword>
<dbReference type="GO" id="GO:1903037">
    <property type="term" value="P:regulation of leukocyte cell-cell adhesion"/>
    <property type="evidence" value="ECO:0007669"/>
    <property type="project" value="UniProtKB-ARBA"/>
</dbReference>
<dbReference type="FunFam" id="2.60.40.10:FF:000142">
    <property type="entry name" value="V-set domain-containing T-cell activation inhibitor 1"/>
    <property type="match status" value="1"/>
</dbReference>
<feature type="domain" description="Ig-like" evidence="9">
    <location>
        <begin position="462"/>
        <end position="563"/>
    </location>
</feature>